<keyword evidence="3 6" id="KW-1015">Disulfide bond</keyword>
<dbReference type="RefSeq" id="WP_060807167.1">
    <property type="nucleotide sequence ID" value="NZ_CACRUN010000026.1"/>
</dbReference>
<reference evidence="7 8" key="1">
    <citation type="submission" date="2016-01" db="EMBL/GenBank/DDBJ databases">
        <authorList>
            <person name="Oliw E.H."/>
        </authorList>
    </citation>
    <scope>NUCLEOTIDE SEQUENCE [LARGE SCALE GENOMIC DNA]</scope>
    <source>
        <strain evidence="7 8">CMW7756B</strain>
    </source>
</reference>
<evidence type="ECO:0000313" key="8">
    <source>
        <dbReference type="Proteomes" id="UP000070226"/>
    </source>
</evidence>
<name>A0A133S6N7_9FIRM</name>
<dbReference type="HAMAP" id="MF_00117">
    <property type="entry name" value="HslO"/>
    <property type="match status" value="1"/>
</dbReference>
<dbReference type="GO" id="GO:0005737">
    <property type="term" value="C:cytoplasm"/>
    <property type="evidence" value="ECO:0007669"/>
    <property type="project" value="UniProtKB-SubCell"/>
</dbReference>
<keyword evidence="4 6" id="KW-0143">Chaperone</keyword>
<dbReference type="GO" id="GO:0044183">
    <property type="term" value="F:protein folding chaperone"/>
    <property type="evidence" value="ECO:0007669"/>
    <property type="project" value="TreeGrafter"/>
</dbReference>
<keyword evidence="2 6" id="KW-0862">Zinc</keyword>
<comment type="similarity">
    <text evidence="6">Belongs to the HSP33 family.</text>
</comment>
<evidence type="ECO:0000256" key="4">
    <source>
        <dbReference type="ARBA" id="ARBA00023186"/>
    </source>
</evidence>
<dbReference type="PIRSF" id="PIRSF005261">
    <property type="entry name" value="Heat_shock_Hsp33"/>
    <property type="match status" value="1"/>
</dbReference>
<dbReference type="PANTHER" id="PTHR30111">
    <property type="entry name" value="33 KDA CHAPERONIN"/>
    <property type="match status" value="1"/>
</dbReference>
<keyword evidence="5 6" id="KW-0676">Redox-active center</keyword>
<sequence>MDYIKRFTTHEGVRMSLAVTTDTVETARVRHDLWPVATAALGRAMTGALLLAGDFKNHENVSLRIKGDGPLGVVHVDAFSDNTVRGYVDEPHVDVPLKRAGKLDVGAAVGHHGEVQVTRFTKLAQDYTSTSPIQSGEVAEDLAYYLYTSEQVPSTISLGVLVDPDYHTIVSGGFIVQALPDATDAALAMVEKNINELGPVTEYLKEHPDGKGLVEKVLDGLTVNEVYNEPVFFKCRCSRDRFAGVLMTLREDDKKSLLEDETTELVCHYCNEKYHFSKKELEDMFTPKGPIQ</sequence>
<dbReference type="CDD" id="cd00498">
    <property type="entry name" value="Hsp33"/>
    <property type="match status" value="1"/>
</dbReference>
<feature type="disulfide bond" description="Redox-active" evidence="6">
    <location>
        <begin position="235"/>
        <end position="237"/>
    </location>
</feature>
<dbReference type="PATRIC" id="fig|39777.7.peg.346"/>
<dbReference type="Gene3D" id="3.55.30.10">
    <property type="entry name" value="Hsp33 domain"/>
    <property type="match status" value="1"/>
</dbReference>
<dbReference type="NCBIfam" id="NF001033">
    <property type="entry name" value="PRK00114.1"/>
    <property type="match status" value="1"/>
</dbReference>
<proteinExistence type="inferred from homology"/>
<keyword evidence="1 6" id="KW-0963">Cytoplasm</keyword>
<dbReference type="SUPFAM" id="SSF64397">
    <property type="entry name" value="Hsp33 domain"/>
    <property type="match status" value="1"/>
</dbReference>
<evidence type="ECO:0000256" key="1">
    <source>
        <dbReference type="ARBA" id="ARBA00022490"/>
    </source>
</evidence>
<dbReference type="Proteomes" id="UP000070226">
    <property type="component" value="Unassembled WGS sequence"/>
</dbReference>
<dbReference type="Pfam" id="PF01430">
    <property type="entry name" value="HSP33"/>
    <property type="match status" value="1"/>
</dbReference>
<dbReference type="EMBL" id="LRQT01000006">
    <property type="protein sequence ID" value="KXA65354.1"/>
    <property type="molecule type" value="Genomic_DNA"/>
</dbReference>
<comment type="function">
    <text evidence="6">Redox regulated molecular chaperone. Protects both thermally unfolding and oxidatively damaged proteins from irreversible aggregation. Plays an important role in the bacterial defense system toward oxidative stress.</text>
</comment>
<evidence type="ECO:0000256" key="2">
    <source>
        <dbReference type="ARBA" id="ARBA00022833"/>
    </source>
</evidence>
<dbReference type="SUPFAM" id="SSF118352">
    <property type="entry name" value="HSP33 redox switch-like"/>
    <property type="match status" value="1"/>
</dbReference>
<dbReference type="InterPro" id="IPR016153">
    <property type="entry name" value="Heat_shock_Hsp33_N"/>
</dbReference>
<dbReference type="GO" id="GO:0042026">
    <property type="term" value="P:protein refolding"/>
    <property type="evidence" value="ECO:0007669"/>
    <property type="project" value="TreeGrafter"/>
</dbReference>
<evidence type="ECO:0000313" key="7">
    <source>
        <dbReference type="EMBL" id="KXA65354.1"/>
    </source>
</evidence>
<comment type="caution">
    <text evidence="7">The sequence shown here is derived from an EMBL/GenBank/DDBJ whole genome shotgun (WGS) entry which is preliminary data.</text>
</comment>
<dbReference type="Gene3D" id="3.90.1280.10">
    <property type="entry name" value="HSP33 redox switch-like"/>
    <property type="match status" value="1"/>
</dbReference>
<comment type="PTM">
    <text evidence="6">Under oxidizing conditions two disulfide bonds are formed involving the reactive cysteines. Under reducing conditions zinc is bound to the reactive cysteines and the protein is inactive.</text>
</comment>
<organism evidence="7">
    <name type="scientific">Veillonella atypica</name>
    <dbReference type="NCBI Taxonomy" id="39777"/>
    <lineage>
        <taxon>Bacteria</taxon>
        <taxon>Bacillati</taxon>
        <taxon>Bacillota</taxon>
        <taxon>Negativicutes</taxon>
        <taxon>Veillonellales</taxon>
        <taxon>Veillonellaceae</taxon>
        <taxon>Veillonella</taxon>
    </lineage>
</organism>
<dbReference type="InterPro" id="IPR000397">
    <property type="entry name" value="Heat_shock_Hsp33"/>
</dbReference>
<gene>
    <name evidence="6" type="primary">hslO</name>
    <name evidence="7" type="ORF">HMPREF3233_00355</name>
</gene>
<dbReference type="PANTHER" id="PTHR30111:SF1">
    <property type="entry name" value="33 KDA CHAPERONIN"/>
    <property type="match status" value="1"/>
</dbReference>
<feature type="disulfide bond" description="Redox-active" evidence="6">
    <location>
        <begin position="267"/>
        <end position="270"/>
    </location>
</feature>
<comment type="subcellular location">
    <subcellularLocation>
        <location evidence="6">Cytoplasm</location>
    </subcellularLocation>
</comment>
<dbReference type="GO" id="GO:0051082">
    <property type="term" value="F:unfolded protein binding"/>
    <property type="evidence" value="ECO:0007669"/>
    <property type="project" value="UniProtKB-UniRule"/>
</dbReference>
<dbReference type="AlphaFoldDB" id="A0A133S6N7"/>
<evidence type="ECO:0000256" key="6">
    <source>
        <dbReference type="HAMAP-Rule" id="MF_00117"/>
    </source>
</evidence>
<protein>
    <recommendedName>
        <fullName evidence="6">33 kDa chaperonin</fullName>
    </recommendedName>
    <alternativeName>
        <fullName evidence="6">Heat shock protein 33 homolog</fullName>
        <shortName evidence="6">HSP33</shortName>
    </alternativeName>
</protein>
<dbReference type="InterPro" id="IPR016154">
    <property type="entry name" value="Heat_shock_Hsp33_C"/>
</dbReference>
<accession>A0A133S6N7</accession>
<evidence type="ECO:0000256" key="5">
    <source>
        <dbReference type="ARBA" id="ARBA00023284"/>
    </source>
</evidence>
<dbReference type="STRING" id="39777.B7L28_04590"/>
<evidence type="ECO:0000256" key="3">
    <source>
        <dbReference type="ARBA" id="ARBA00023157"/>
    </source>
</evidence>